<accession>A0A0W0WUQ0</accession>
<dbReference type="Pfam" id="PF18405">
    <property type="entry name" value="SLC25_like"/>
    <property type="match status" value="1"/>
</dbReference>
<dbReference type="EMBL" id="LNYO01000013">
    <property type="protein sequence ID" value="KTD36041.1"/>
    <property type="molecule type" value="Genomic_DNA"/>
</dbReference>
<comment type="subcellular location">
    <subcellularLocation>
        <location evidence="1">Membrane</location>
    </subcellularLocation>
</comment>
<feature type="region of interest" description="Disordered" evidence="4">
    <location>
        <begin position="313"/>
        <end position="339"/>
    </location>
</feature>
<gene>
    <name evidence="5" type="ORF">Lnau_1025</name>
</gene>
<dbReference type="PATRIC" id="fig|45070.6.peg.1086"/>
<dbReference type="RefSeq" id="WP_058504068.1">
    <property type="nucleotide sequence ID" value="NZ_CAAAIF010000001.1"/>
</dbReference>
<dbReference type="STRING" id="45070.Lnau_1025"/>
<dbReference type="Proteomes" id="UP000054725">
    <property type="component" value="Unassembled WGS sequence"/>
</dbReference>
<keyword evidence="6" id="KW-1185">Reference proteome</keyword>
<proteinExistence type="predicted"/>
<keyword evidence="2" id="KW-0812">Transmembrane</keyword>
<evidence type="ECO:0000256" key="1">
    <source>
        <dbReference type="ARBA" id="ARBA00004370"/>
    </source>
</evidence>
<dbReference type="SUPFAM" id="SSF103506">
    <property type="entry name" value="Mitochondrial carrier"/>
    <property type="match status" value="1"/>
</dbReference>
<dbReference type="GO" id="GO:0016020">
    <property type="term" value="C:membrane"/>
    <property type="evidence" value="ECO:0007669"/>
    <property type="project" value="UniProtKB-SubCell"/>
</dbReference>
<dbReference type="InterPro" id="IPR041000">
    <property type="entry name" value="Serine_protease"/>
</dbReference>
<evidence type="ECO:0000313" key="6">
    <source>
        <dbReference type="Proteomes" id="UP000054725"/>
    </source>
</evidence>
<evidence type="ECO:0000256" key="3">
    <source>
        <dbReference type="ARBA" id="ARBA00023136"/>
    </source>
</evidence>
<sequence length="339" mass="36242">MKTKNDESTEQTENLSEQSSGLLQTLDYLVKTGITTAAVIAIQSPIKTMQVNLTNGGGMPNYSSIGSFGFFRALYAGTAASLASSSARTAYVTAAKTGKPAEGKETPYETFGKVNLKKAGYVVCAAFGDIVATQVSETLSTLRKVHGLLPEGFLWYKNIPQLMTNGFIPRYASGLVNFGALCILEDEIAKKIPFKDSKWQHLSSGLISGIIAGTVSYPFAVCKDYIVIQAKVNEQNLLVNKGTFVVLSELGKAFFQHPAEMGKSFLANAAKQAPLRAGATGTVFAIVASFDHMLGNNTLKSIKQALTFFSTRPDTEGLTSPSKADNPLEDTTSSTPLHP</sequence>
<dbReference type="AlphaFoldDB" id="A0A0W0WUQ0"/>
<reference evidence="5 6" key="1">
    <citation type="submission" date="2015-11" db="EMBL/GenBank/DDBJ databases">
        <title>Genomic analysis of 38 Legionella species identifies large and diverse effector repertoires.</title>
        <authorList>
            <person name="Burstein D."/>
            <person name="Amaro F."/>
            <person name="Zusman T."/>
            <person name="Lifshitz Z."/>
            <person name="Cohen O."/>
            <person name="Gilbert J.A."/>
            <person name="Pupko T."/>
            <person name="Shuman H.A."/>
            <person name="Segal G."/>
        </authorList>
    </citation>
    <scope>NUCLEOTIDE SEQUENCE [LARGE SCALE GENOMIC DNA]</scope>
    <source>
        <strain evidence="5 6">ATCC 49506</strain>
    </source>
</reference>
<evidence type="ECO:0000313" key="5">
    <source>
        <dbReference type="EMBL" id="KTD36041.1"/>
    </source>
</evidence>
<dbReference type="OrthoDB" id="5633477at2"/>
<dbReference type="InterPro" id="IPR023395">
    <property type="entry name" value="MCP_dom_sf"/>
</dbReference>
<evidence type="ECO:0000256" key="4">
    <source>
        <dbReference type="SAM" id="MobiDB-lite"/>
    </source>
</evidence>
<organism evidence="5 6">
    <name type="scientific">Legionella nautarum</name>
    <dbReference type="NCBI Taxonomy" id="45070"/>
    <lineage>
        <taxon>Bacteria</taxon>
        <taxon>Pseudomonadati</taxon>
        <taxon>Pseudomonadota</taxon>
        <taxon>Gammaproteobacteria</taxon>
        <taxon>Legionellales</taxon>
        <taxon>Legionellaceae</taxon>
        <taxon>Legionella</taxon>
    </lineage>
</organism>
<evidence type="ECO:0000256" key="2">
    <source>
        <dbReference type="ARBA" id="ARBA00022692"/>
    </source>
</evidence>
<keyword evidence="3" id="KW-0472">Membrane</keyword>
<protein>
    <submittedName>
        <fullName evidence="5">Periplasmic ligand-binding sensor domain protein</fullName>
    </submittedName>
</protein>
<name>A0A0W0WUQ0_9GAMM</name>
<comment type="caution">
    <text evidence="5">The sequence shown here is derived from an EMBL/GenBank/DDBJ whole genome shotgun (WGS) entry which is preliminary data.</text>
</comment>